<sequence>MAECVASAAASPLTRAVANASFALFIGALPLATKPQGCFLSPLSIVYALSLALNGAGPKSATHDELLRAITGPSGAHLGASEADLNSELGRAMALLNNPAAAGAAASCGPGAAAAAGGEGGGAAGGPTSEMVLANSVWTARGMVLKPAYVEAVKALYQ</sequence>
<organism evidence="3 4">
    <name type="scientific">Tetrabaena socialis</name>
    <dbReference type="NCBI Taxonomy" id="47790"/>
    <lineage>
        <taxon>Eukaryota</taxon>
        <taxon>Viridiplantae</taxon>
        <taxon>Chlorophyta</taxon>
        <taxon>core chlorophytes</taxon>
        <taxon>Chlorophyceae</taxon>
        <taxon>CS clade</taxon>
        <taxon>Chlamydomonadales</taxon>
        <taxon>Tetrabaenaceae</taxon>
        <taxon>Tetrabaena</taxon>
    </lineage>
</organism>
<evidence type="ECO:0000313" key="4">
    <source>
        <dbReference type="Proteomes" id="UP000236333"/>
    </source>
</evidence>
<protein>
    <recommendedName>
        <fullName evidence="2">Serpin domain-containing protein</fullName>
    </recommendedName>
</protein>
<dbReference type="InterPro" id="IPR042178">
    <property type="entry name" value="Serpin_sf_1"/>
</dbReference>
<dbReference type="AlphaFoldDB" id="A0A2J8A6D1"/>
<dbReference type="InterPro" id="IPR036186">
    <property type="entry name" value="Serpin_sf"/>
</dbReference>
<gene>
    <name evidence="3" type="ORF">TSOC_005408</name>
</gene>
<reference evidence="3 4" key="1">
    <citation type="journal article" date="2017" name="Mol. Biol. Evol.">
        <title>The 4-celled Tetrabaena socialis nuclear genome reveals the essential components for genetic control of cell number at the origin of multicellularity in the volvocine lineage.</title>
        <authorList>
            <person name="Featherston J."/>
            <person name="Arakaki Y."/>
            <person name="Hanschen E.R."/>
            <person name="Ferris P.J."/>
            <person name="Michod R.E."/>
            <person name="Olson B.J.S.C."/>
            <person name="Nozaki H."/>
            <person name="Durand P.M."/>
        </authorList>
    </citation>
    <scope>NUCLEOTIDE SEQUENCE [LARGE SCALE GENOMIC DNA]</scope>
    <source>
        <strain evidence="3 4">NIES-571</strain>
    </source>
</reference>
<feature type="non-terminal residue" evidence="3">
    <location>
        <position position="158"/>
    </location>
</feature>
<keyword evidence="4" id="KW-1185">Reference proteome</keyword>
<dbReference type="Gene3D" id="3.30.497.10">
    <property type="entry name" value="Antithrombin, subunit I, domain 2"/>
    <property type="match status" value="1"/>
</dbReference>
<feature type="domain" description="Serpin" evidence="2">
    <location>
        <begin position="28"/>
        <end position="158"/>
    </location>
</feature>
<comment type="similarity">
    <text evidence="1">Belongs to the serpin family.</text>
</comment>
<dbReference type="Pfam" id="PF00079">
    <property type="entry name" value="Serpin"/>
    <property type="match status" value="1"/>
</dbReference>
<name>A0A2J8A6D1_9CHLO</name>
<dbReference type="SUPFAM" id="SSF56574">
    <property type="entry name" value="Serpins"/>
    <property type="match status" value="1"/>
</dbReference>
<dbReference type="InterPro" id="IPR023796">
    <property type="entry name" value="Serpin_dom"/>
</dbReference>
<accession>A0A2J8A6D1</accession>
<comment type="caution">
    <text evidence="3">The sequence shown here is derived from an EMBL/GenBank/DDBJ whole genome shotgun (WGS) entry which is preliminary data.</text>
</comment>
<dbReference type="EMBL" id="PGGS01000146">
    <property type="protein sequence ID" value="PNH08084.1"/>
    <property type="molecule type" value="Genomic_DNA"/>
</dbReference>
<dbReference type="OrthoDB" id="1063785at2759"/>
<evidence type="ECO:0000256" key="1">
    <source>
        <dbReference type="ARBA" id="ARBA00009500"/>
    </source>
</evidence>
<evidence type="ECO:0000313" key="3">
    <source>
        <dbReference type="EMBL" id="PNH08084.1"/>
    </source>
</evidence>
<evidence type="ECO:0000259" key="2">
    <source>
        <dbReference type="Pfam" id="PF00079"/>
    </source>
</evidence>
<dbReference type="Proteomes" id="UP000236333">
    <property type="component" value="Unassembled WGS sequence"/>
</dbReference>
<proteinExistence type="inferred from homology"/>